<evidence type="ECO:0000256" key="1">
    <source>
        <dbReference type="SAM" id="MobiDB-lite"/>
    </source>
</evidence>
<dbReference type="Proteomes" id="UP001497392">
    <property type="component" value="Unassembled WGS sequence"/>
</dbReference>
<proteinExistence type="predicted"/>
<sequence length="522" mass="58432">MALHGLPLDSIHVTTSPFDSNSRVALEWLMKRMHGASQATYTYLPHHNSEFMDRPHDTLDIVRKQECGTLSNLQKLKLEINTDLHHDWSTWMKGLLRLASNLVVLELRLVMCPLGLPVMGNLRHLDIDVAQASSSLPRWDFFPRCLRHLHCLKTLGLRRSLACSGQQYEVYELPRSLEYLCLKHYLPYGLTVPPECKVSHTGKACCLDKPQRQQQWKALQPAVTRLVTHTTNENFDWEYSVGTVLPSLEALTLIAEDCHGPTYLDWAPEWRCRDPVLEDLYVQSLPGEQLKHLTSLMVAANSICITLPAALRLRRLCLVACSKLCLHFESAGESARHLQAFDIACRYLLHQEPIDALQTALQKKDIGLICALDDFTQVQHIRSSPRLDADTCWYRECGCMCCSECLAKSGMAVSQGNGEVPTELHGAAIEDGRSTAAPHVPFLRDIMAPMSYLEGGCVEATPWTPSIISRSPLGSPGPGDSHLCIEDVSDEIVEVDDVDWESSPPRSPSMEFGYWPGSPTVD</sequence>
<evidence type="ECO:0000313" key="3">
    <source>
        <dbReference type="Proteomes" id="UP001497392"/>
    </source>
</evidence>
<keyword evidence="3" id="KW-1185">Reference proteome</keyword>
<organism evidence="2 3">
    <name type="scientific">Coccomyxa viridis</name>
    <dbReference type="NCBI Taxonomy" id="1274662"/>
    <lineage>
        <taxon>Eukaryota</taxon>
        <taxon>Viridiplantae</taxon>
        <taxon>Chlorophyta</taxon>
        <taxon>core chlorophytes</taxon>
        <taxon>Trebouxiophyceae</taxon>
        <taxon>Trebouxiophyceae incertae sedis</taxon>
        <taxon>Coccomyxaceae</taxon>
        <taxon>Coccomyxa</taxon>
    </lineage>
</organism>
<accession>A0ABP1GK16</accession>
<protein>
    <submittedName>
        <fullName evidence="2">G13502 protein</fullName>
    </submittedName>
</protein>
<evidence type="ECO:0000313" key="2">
    <source>
        <dbReference type="EMBL" id="CAL5230053.1"/>
    </source>
</evidence>
<gene>
    <name evidence="2" type="primary">g13502</name>
    <name evidence="2" type="ORF">VP750_LOCUS11959</name>
</gene>
<dbReference type="EMBL" id="CAXHTA020000021">
    <property type="protein sequence ID" value="CAL5230053.1"/>
    <property type="molecule type" value="Genomic_DNA"/>
</dbReference>
<reference evidence="2 3" key="1">
    <citation type="submission" date="2024-06" db="EMBL/GenBank/DDBJ databases">
        <authorList>
            <person name="Kraege A."/>
            <person name="Thomma B."/>
        </authorList>
    </citation>
    <scope>NUCLEOTIDE SEQUENCE [LARGE SCALE GENOMIC DNA]</scope>
</reference>
<name>A0ABP1GK16_9CHLO</name>
<dbReference type="SUPFAM" id="SSF52047">
    <property type="entry name" value="RNI-like"/>
    <property type="match status" value="1"/>
</dbReference>
<comment type="caution">
    <text evidence="2">The sequence shown here is derived from an EMBL/GenBank/DDBJ whole genome shotgun (WGS) entry which is preliminary data.</text>
</comment>
<feature type="region of interest" description="Disordered" evidence="1">
    <location>
        <begin position="498"/>
        <end position="522"/>
    </location>
</feature>